<protein>
    <submittedName>
        <fullName evidence="2">Uncharacterized protein</fullName>
    </submittedName>
</protein>
<keyword evidence="1" id="KW-0472">Membrane</keyword>
<evidence type="ECO:0000313" key="3">
    <source>
        <dbReference type="Proteomes" id="UP001549320"/>
    </source>
</evidence>
<evidence type="ECO:0000256" key="1">
    <source>
        <dbReference type="SAM" id="Phobius"/>
    </source>
</evidence>
<reference evidence="2 3" key="1">
    <citation type="submission" date="2024-06" db="EMBL/GenBank/DDBJ databases">
        <title>Sorghum-associated microbial communities from plants grown in Nebraska, USA.</title>
        <authorList>
            <person name="Schachtman D."/>
        </authorList>
    </citation>
    <scope>NUCLEOTIDE SEQUENCE [LARGE SCALE GENOMIC DNA]</scope>
    <source>
        <strain evidence="2 3">2709</strain>
    </source>
</reference>
<feature type="transmembrane region" description="Helical" evidence="1">
    <location>
        <begin position="83"/>
        <end position="108"/>
    </location>
</feature>
<gene>
    <name evidence="2" type="ORF">ABIE13_001543</name>
</gene>
<name>A0ABV2Q5Y2_9BURK</name>
<sequence length="153" mass="16703">MRLVWWTGAAIAAALDSTRDEAILFLSRCASGSLWDAAMSTMDLQHITAFPWSNAWMLMFCLFGHSSLAQGQAWRPQLWAFRVAAMAVTMPLACMASAALVSLLPLAWPSGLRVSVWCLSMLAGCGALMHLAHTLPTRISAARRLAPRSFTIH</sequence>
<comment type="caution">
    <text evidence="2">The sequence shown here is derived from an EMBL/GenBank/DDBJ whole genome shotgun (WGS) entry which is preliminary data.</text>
</comment>
<evidence type="ECO:0000313" key="2">
    <source>
        <dbReference type="EMBL" id="MET4576434.1"/>
    </source>
</evidence>
<dbReference type="Proteomes" id="UP001549320">
    <property type="component" value="Unassembled WGS sequence"/>
</dbReference>
<dbReference type="EMBL" id="JBEPSH010000003">
    <property type="protein sequence ID" value="MET4576434.1"/>
    <property type="molecule type" value="Genomic_DNA"/>
</dbReference>
<keyword evidence="3" id="KW-1185">Reference proteome</keyword>
<feature type="transmembrane region" description="Helical" evidence="1">
    <location>
        <begin position="114"/>
        <end position="135"/>
    </location>
</feature>
<keyword evidence="1" id="KW-1133">Transmembrane helix</keyword>
<keyword evidence="1" id="KW-0812">Transmembrane</keyword>
<organism evidence="2 3">
    <name type="scientific">Ottowia thiooxydans</name>
    <dbReference type="NCBI Taxonomy" id="219182"/>
    <lineage>
        <taxon>Bacteria</taxon>
        <taxon>Pseudomonadati</taxon>
        <taxon>Pseudomonadota</taxon>
        <taxon>Betaproteobacteria</taxon>
        <taxon>Burkholderiales</taxon>
        <taxon>Comamonadaceae</taxon>
        <taxon>Ottowia</taxon>
    </lineage>
</organism>
<proteinExistence type="predicted"/>
<feature type="transmembrane region" description="Helical" evidence="1">
    <location>
        <begin position="44"/>
        <end position="63"/>
    </location>
</feature>
<accession>A0ABV2Q5Y2</accession>